<evidence type="ECO:0000313" key="2">
    <source>
        <dbReference type="Proteomes" id="UP001500503"/>
    </source>
</evidence>
<comment type="caution">
    <text evidence="1">The sequence shown here is derived from an EMBL/GenBank/DDBJ whole genome shotgun (WGS) entry which is preliminary data.</text>
</comment>
<name>A0ABP8PBT7_9ACTN</name>
<dbReference type="RefSeq" id="WP_345456904.1">
    <property type="nucleotide sequence ID" value="NZ_BAABHF010000009.1"/>
</dbReference>
<dbReference type="EMBL" id="BAABHF010000009">
    <property type="protein sequence ID" value="GAA4483660.1"/>
    <property type="molecule type" value="Genomic_DNA"/>
</dbReference>
<organism evidence="1 2">
    <name type="scientific">Actinoallomurus oryzae</name>
    <dbReference type="NCBI Taxonomy" id="502180"/>
    <lineage>
        <taxon>Bacteria</taxon>
        <taxon>Bacillati</taxon>
        <taxon>Actinomycetota</taxon>
        <taxon>Actinomycetes</taxon>
        <taxon>Streptosporangiales</taxon>
        <taxon>Thermomonosporaceae</taxon>
        <taxon>Actinoallomurus</taxon>
    </lineage>
</organism>
<reference evidence="2" key="1">
    <citation type="journal article" date="2019" name="Int. J. Syst. Evol. Microbiol.">
        <title>The Global Catalogue of Microorganisms (GCM) 10K type strain sequencing project: providing services to taxonomists for standard genome sequencing and annotation.</title>
        <authorList>
            <consortium name="The Broad Institute Genomics Platform"/>
            <consortium name="The Broad Institute Genome Sequencing Center for Infectious Disease"/>
            <person name="Wu L."/>
            <person name="Ma J."/>
        </authorList>
    </citation>
    <scope>NUCLEOTIDE SEQUENCE [LARGE SCALE GENOMIC DNA]</scope>
    <source>
        <strain evidence="2">JCM 17933</strain>
    </source>
</reference>
<sequence length="98" mass="10569">MRVPTQVTVYMQSGRQRDVSVSVHPDDDAHVYCSAYADHPPILTVSHADVSVTVSPPERSVIGEADLSFARDLAEAANTYLAEITRLYHDSGVGGRAA</sequence>
<evidence type="ECO:0000313" key="1">
    <source>
        <dbReference type="EMBL" id="GAA4483660.1"/>
    </source>
</evidence>
<proteinExistence type="predicted"/>
<accession>A0ABP8PBT7</accession>
<gene>
    <name evidence="1" type="ORF">GCM10023191_005570</name>
</gene>
<dbReference type="Proteomes" id="UP001500503">
    <property type="component" value="Unassembled WGS sequence"/>
</dbReference>
<keyword evidence="2" id="KW-1185">Reference proteome</keyword>
<protein>
    <submittedName>
        <fullName evidence="1">Uncharacterized protein</fullName>
    </submittedName>
</protein>